<keyword evidence="5" id="KW-0804">Transcription</keyword>
<evidence type="ECO:0000256" key="1">
    <source>
        <dbReference type="ARBA" id="ARBA00022723"/>
    </source>
</evidence>
<dbReference type="Gene3D" id="4.10.240.10">
    <property type="entry name" value="Zn(2)-C6 fungal-type DNA-binding domain"/>
    <property type="match status" value="1"/>
</dbReference>
<dbReference type="PROSITE" id="PS00463">
    <property type="entry name" value="ZN2_CY6_FUNGAL_1"/>
    <property type="match status" value="1"/>
</dbReference>
<protein>
    <recommendedName>
        <fullName evidence="8">Zn(2)-C6 fungal-type domain-containing protein</fullName>
    </recommendedName>
</protein>
<feature type="region of interest" description="Disordered" evidence="7">
    <location>
        <begin position="1"/>
        <end position="20"/>
    </location>
</feature>
<keyword evidence="1" id="KW-0479">Metal-binding</keyword>
<dbReference type="InterPro" id="IPR001138">
    <property type="entry name" value="Zn2Cys6_DnaBD"/>
</dbReference>
<dbReference type="PROSITE" id="PS50048">
    <property type="entry name" value="ZN2_CY6_FUNGAL_2"/>
    <property type="match status" value="1"/>
</dbReference>
<dbReference type="CDD" id="cd00067">
    <property type="entry name" value="GAL4"/>
    <property type="match status" value="1"/>
</dbReference>
<dbReference type="PANTHER" id="PTHR36206:SF16">
    <property type="entry name" value="TRANSCRIPTION FACTOR DOMAIN-CONTAINING PROTEIN-RELATED"/>
    <property type="match status" value="1"/>
</dbReference>
<dbReference type="Pfam" id="PF11951">
    <property type="entry name" value="Fungal_trans_2"/>
    <property type="match status" value="1"/>
</dbReference>
<keyword evidence="3" id="KW-0805">Transcription regulation</keyword>
<evidence type="ECO:0000256" key="5">
    <source>
        <dbReference type="ARBA" id="ARBA00023163"/>
    </source>
</evidence>
<dbReference type="EMBL" id="JBFXLT010000057">
    <property type="protein sequence ID" value="KAL2811485.1"/>
    <property type="molecule type" value="Genomic_DNA"/>
</dbReference>
<keyword evidence="6" id="KW-0539">Nucleus</keyword>
<organism evidence="9 10">
    <name type="scientific">Aspergillus granulosus</name>
    <dbReference type="NCBI Taxonomy" id="176169"/>
    <lineage>
        <taxon>Eukaryota</taxon>
        <taxon>Fungi</taxon>
        <taxon>Dikarya</taxon>
        <taxon>Ascomycota</taxon>
        <taxon>Pezizomycotina</taxon>
        <taxon>Eurotiomycetes</taxon>
        <taxon>Eurotiomycetidae</taxon>
        <taxon>Eurotiales</taxon>
        <taxon>Aspergillaceae</taxon>
        <taxon>Aspergillus</taxon>
        <taxon>Aspergillus subgen. Nidulantes</taxon>
    </lineage>
</organism>
<reference evidence="9 10" key="1">
    <citation type="submission" date="2024-07" db="EMBL/GenBank/DDBJ databases">
        <title>Section-level genome sequencing and comparative genomics of Aspergillus sections Usti and Cavernicolus.</title>
        <authorList>
            <consortium name="Lawrence Berkeley National Laboratory"/>
            <person name="Nybo J.L."/>
            <person name="Vesth T.C."/>
            <person name="Theobald S."/>
            <person name="Frisvad J.C."/>
            <person name="Larsen T.O."/>
            <person name="Kjaerboelling I."/>
            <person name="Rothschild-Mancinelli K."/>
            <person name="Lyhne E.K."/>
            <person name="Kogle M.E."/>
            <person name="Barry K."/>
            <person name="Clum A."/>
            <person name="Na H."/>
            <person name="Ledsgaard L."/>
            <person name="Lin J."/>
            <person name="Lipzen A."/>
            <person name="Kuo A."/>
            <person name="Riley R."/>
            <person name="Mondo S."/>
            <person name="Labutti K."/>
            <person name="Haridas S."/>
            <person name="Pangalinan J."/>
            <person name="Salamov A.A."/>
            <person name="Simmons B.A."/>
            <person name="Magnuson J.K."/>
            <person name="Chen J."/>
            <person name="Drula E."/>
            <person name="Henrissat B."/>
            <person name="Wiebenga A."/>
            <person name="Lubbers R.J."/>
            <person name="Gomes A.C."/>
            <person name="Makela M.R."/>
            <person name="Stajich J."/>
            <person name="Grigoriev I.V."/>
            <person name="Mortensen U.H."/>
            <person name="De Vries R.P."/>
            <person name="Baker S.E."/>
            <person name="Andersen M.R."/>
        </authorList>
    </citation>
    <scope>NUCLEOTIDE SEQUENCE [LARGE SCALE GENOMIC DNA]</scope>
    <source>
        <strain evidence="9 10">CBS 588.65</strain>
    </source>
</reference>
<dbReference type="PANTHER" id="PTHR36206">
    <property type="entry name" value="ASPERCRYPTIN BIOSYNTHESIS CLUSTER-SPECIFIC TRANSCRIPTION REGULATOR ATNN-RELATED"/>
    <property type="match status" value="1"/>
</dbReference>
<feature type="domain" description="Zn(2)-C6 fungal-type" evidence="8">
    <location>
        <begin position="22"/>
        <end position="50"/>
    </location>
</feature>
<feature type="region of interest" description="Disordered" evidence="7">
    <location>
        <begin position="427"/>
        <end position="455"/>
    </location>
</feature>
<comment type="caution">
    <text evidence="9">The sequence shown here is derived from an EMBL/GenBank/DDBJ whole genome shotgun (WGS) entry which is preliminary data.</text>
</comment>
<name>A0ABR4H819_9EURO</name>
<evidence type="ECO:0000313" key="10">
    <source>
        <dbReference type="Proteomes" id="UP001610334"/>
    </source>
</evidence>
<dbReference type="Pfam" id="PF00172">
    <property type="entry name" value="Zn_clus"/>
    <property type="match status" value="1"/>
</dbReference>
<evidence type="ECO:0000256" key="3">
    <source>
        <dbReference type="ARBA" id="ARBA00023015"/>
    </source>
</evidence>
<feature type="compositionally biased region" description="Basic residues" evidence="7">
    <location>
        <begin position="10"/>
        <end position="20"/>
    </location>
</feature>
<dbReference type="SUPFAM" id="SSF57701">
    <property type="entry name" value="Zn2/Cys6 DNA-binding domain"/>
    <property type="match status" value="1"/>
</dbReference>
<dbReference type="SMART" id="SM00066">
    <property type="entry name" value="GAL4"/>
    <property type="match status" value="1"/>
</dbReference>
<gene>
    <name evidence="9" type="ORF">BJX63DRAFT_433334</name>
</gene>
<evidence type="ECO:0000256" key="2">
    <source>
        <dbReference type="ARBA" id="ARBA00022833"/>
    </source>
</evidence>
<dbReference type="Proteomes" id="UP001610334">
    <property type="component" value="Unassembled WGS sequence"/>
</dbReference>
<dbReference type="InterPro" id="IPR052360">
    <property type="entry name" value="Transcr_Regulatory_Proteins"/>
</dbReference>
<evidence type="ECO:0000256" key="6">
    <source>
        <dbReference type="ARBA" id="ARBA00023242"/>
    </source>
</evidence>
<dbReference type="InterPro" id="IPR036864">
    <property type="entry name" value="Zn2-C6_fun-type_DNA-bd_sf"/>
</dbReference>
<accession>A0ABR4H819</accession>
<evidence type="ECO:0000259" key="8">
    <source>
        <dbReference type="PROSITE" id="PS50048"/>
    </source>
</evidence>
<evidence type="ECO:0000313" key="9">
    <source>
        <dbReference type="EMBL" id="KAL2811485.1"/>
    </source>
</evidence>
<dbReference type="InterPro" id="IPR021858">
    <property type="entry name" value="Fun_TF"/>
</dbReference>
<proteinExistence type="predicted"/>
<keyword evidence="10" id="KW-1185">Reference proteome</keyword>
<keyword evidence="4" id="KW-0238">DNA-binding</keyword>
<evidence type="ECO:0000256" key="4">
    <source>
        <dbReference type="ARBA" id="ARBA00023125"/>
    </source>
</evidence>
<feature type="compositionally biased region" description="Low complexity" evidence="7">
    <location>
        <begin position="428"/>
        <end position="448"/>
    </location>
</feature>
<evidence type="ECO:0000256" key="7">
    <source>
        <dbReference type="SAM" id="MobiDB-lite"/>
    </source>
</evidence>
<sequence length="606" mass="67140">MASAAIAPRRNGRGGKGRVKSGCRTCKIRKVKCDESFPVCQRCLSTGRVCDGYGVWGGGGNNYGRRQSSRYPHRLDYSPLACISTTVASTDERASFDWFKGRTITKIPGSYLSDFWTTILLQASQTDQAVWHAVLALSSTHRSGFVHAISGQRSKQEQSTLRHLIRAVRHLEPHFSVQDRASCRVILIVCLVFVVLDLLRGHFTAAQVHLRNGMNILAQMQSFSVDAANTDLDCSPPPSYAYEPIDVSIGEAFFRLHAQVELLQHQHDPRPCILPLPFQPQLHEVSPQTGFPSYTAAWRGLDHLMNQAFCLSAQAREHAAKAGTEATPTGTLIAQQERLKAGLTNWIDSYTLSVESLQLEISESISEAKAKVHHLVSCYYTMLTIMAETALSPTQTVFDAYTHHFEQMIEHLADLWTLSSVGYPTPSPSTSPSISSNSSSTDTSSSTPTPVPTAEKRRWIGGCDMSHTIIDVGWMIPLFYTATKCRVRRIRRRAIRLIESSNHREGIWDGKITACIARRVVAFEEGNFYDDCDPGSLRTKSSDSSSTCSVECDDGPVLPESCRIRDLEVRLQGDPLEKVVLFGGWEGMVGGTVCMGEYNVAEQCWI</sequence>
<keyword evidence="2" id="KW-0862">Zinc</keyword>